<keyword evidence="4" id="KW-1185">Reference proteome</keyword>
<keyword evidence="2" id="KW-1133">Transmembrane helix</keyword>
<dbReference type="RefSeq" id="WP_089063749.1">
    <property type="nucleotide sequence ID" value="NZ_CP022316.1"/>
</dbReference>
<protein>
    <submittedName>
        <fullName evidence="3">Uncharacterized protein</fullName>
    </submittedName>
</protein>
<evidence type="ECO:0000313" key="3">
    <source>
        <dbReference type="EMBL" id="ASK64500.1"/>
    </source>
</evidence>
<sequence>MSHTPQSRIVPRTTRVILSTGLGMIPLHRLPYAARAVYVVLPAAAGAGFVLAVLRRVPSRPAEEGSAPEAPRRRRRRQVTRAALPIVVAGLTAGAGAASIAIDRGIEDSLRRRGVLAPRVAMGLASGALSLAMDVLSDRGESTEPAQEGAGATSPPSAR</sequence>
<evidence type="ECO:0000256" key="2">
    <source>
        <dbReference type="SAM" id="Phobius"/>
    </source>
</evidence>
<dbReference type="KEGG" id="brv:CFK39_00060"/>
<feature type="transmembrane region" description="Helical" evidence="2">
    <location>
        <begin position="82"/>
        <end position="102"/>
    </location>
</feature>
<keyword evidence="2" id="KW-0472">Membrane</keyword>
<dbReference type="AlphaFoldDB" id="A0A220U8T4"/>
<feature type="region of interest" description="Disordered" evidence="1">
    <location>
        <begin position="136"/>
        <end position="159"/>
    </location>
</feature>
<evidence type="ECO:0000313" key="4">
    <source>
        <dbReference type="Proteomes" id="UP000198398"/>
    </source>
</evidence>
<dbReference type="EMBL" id="CP022316">
    <property type="protein sequence ID" value="ASK64500.1"/>
    <property type="molecule type" value="Genomic_DNA"/>
</dbReference>
<keyword evidence="2" id="KW-0812">Transmembrane</keyword>
<dbReference type="OrthoDB" id="3543368at2"/>
<evidence type="ECO:0000256" key="1">
    <source>
        <dbReference type="SAM" id="MobiDB-lite"/>
    </source>
</evidence>
<proteinExistence type="predicted"/>
<organism evidence="3 4">
    <name type="scientific">Brachybacterium avium</name>
    <dbReference type="NCBI Taxonomy" id="2017485"/>
    <lineage>
        <taxon>Bacteria</taxon>
        <taxon>Bacillati</taxon>
        <taxon>Actinomycetota</taxon>
        <taxon>Actinomycetes</taxon>
        <taxon>Micrococcales</taxon>
        <taxon>Dermabacteraceae</taxon>
        <taxon>Brachybacterium</taxon>
    </lineage>
</organism>
<reference evidence="4" key="1">
    <citation type="submission" date="2017-07" db="EMBL/GenBank/DDBJ databases">
        <title>Brachybacterium sp. VR2415.</title>
        <authorList>
            <person name="Tak E.J."/>
            <person name="Bae J.-W."/>
        </authorList>
    </citation>
    <scope>NUCLEOTIDE SEQUENCE [LARGE SCALE GENOMIC DNA]</scope>
    <source>
        <strain evidence="4">VR2415</strain>
    </source>
</reference>
<name>A0A220U8T4_9MICO</name>
<feature type="transmembrane region" description="Helical" evidence="2">
    <location>
        <begin position="32"/>
        <end position="54"/>
    </location>
</feature>
<accession>A0A220U8T4</accession>
<dbReference type="Proteomes" id="UP000198398">
    <property type="component" value="Chromosome"/>
</dbReference>
<gene>
    <name evidence="3" type="ORF">CFK39_00060</name>
</gene>